<dbReference type="GO" id="GO:0016765">
    <property type="term" value="F:transferase activity, transferring alkyl or aryl (other than methyl) groups"/>
    <property type="evidence" value="ECO:0007669"/>
    <property type="project" value="InterPro"/>
</dbReference>
<keyword evidence="3" id="KW-1185">Reference proteome</keyword>
<dbReference type="EMBL" id="BMRB01000008">
    <property type="protein sequence ID" value="GGS55770.1"/>
    <property type="molecule type" value="Genomic_DNA"/>
</dbReference>
<reference evidence="2" key="2">
    <citation type="submission" date="2020-09" db="EMBL/GenBank/DDBJ databases">
        <authorList>
            <person name="Sun Q."/>
            <person name="Ohkuma M."/>
        </authorList>
    </citation>
    <scope>NUCLEOTIDE SEQUENCE</scope>
    <source>
        <strain evidence="2">JCM 3276</strain>
    </source>
</reference>
<dbReference type="InterPro" id="IPR033964">
    <property type="entry name" value="ABBA"/>
</dbReference>
<dbReference type="GO" id="GO:0009820">
    <property type="term" value="P:alkaloid metabolic process"/>
    <property type="evidence" value="ECO:0007669"/>
    <property type="project" value="InterPro"/>
</dbReference>
<dbReference type="Proteomes" id="UP000660680">
    <property type="component" value="Unassembled WGS sequence"/>
</dbReference>
<dbReference type="SFLD" id="SFLDS00036">
    <property type="entry name" value="Aromatic_Prenyltransferase"/>
    <property type="match status" value="1"/>
</dbReference>
<protein>
    <submittedName>
        <fullName evidence="2">Prenyltransferase</fullName>
    </submittedName>
</protein>
<evidence type="ECO:0000256" key="1">
    <source>
        <dbReference type="ARBA" id="ARBA00022679"/>
    </source>
</evidence>
<comment type="caution">
    <text evidence="2">The sequence shown here is derived from an EMBL/GenBank/DDBJ whole genome shotgun (WGS) entry which is preliminary data.</text>
</comment>
<accession>A0A918LID4</accession>
<dbReference type="InterPro" id="IPR017795">
    <property type="entry name" value="ABBA_NscD-like"/>
</dbReference>
<reference evidence="2" key="1">
    <citation type="journal article" date="2014" name="Int. J. Syst. Evol. Microbiol.">
        <title>Complete genome sequence of Corynebacterium casei LMG S-19264T (=DSM 44701T), isolated from a smear-ripened cheese.</title>
        <authorList>
            <consortium name="US DOE Joint Genome Institute (JGI-PGF)"/>
            <person name="Walter F."/>
            <person name="Albersmeier A."/>
            <person name="Kalinowski J."/>
            <person name="Ruckert C."/>
        </authorList>
    </citation>
    <scope>NUCLEOTIDE SEQUENCE</scope>
    <source>
        <strain evidence="2">JCM 3276</strain>
    </source>
</reference>
<keyword evidence="1" id="KW-0808">Transferase</keyword>
<gene>
    <name evidence="2" type="ORF">GCM10010171_58370</name>
</gene>
<dbReference type="AlphaFoldDB" id="A0A918LID4"/>
<sequence length="361" mass="38365">MSAETLGDHVNAQLRALGSAIGLGATTHRVRGLLDDLLGAAARWPLTAPRWSSDVADDHSPIEYSVAFAPDGSPTLRLLVECVADDPSPAANQRAALAALDRLASRLPLCLDRFSRVAEPFLADTPAEPFSLWFSLVARPGVRPMLKVYLNPLAHGRQRAPELVGEALDRLGFTGAERVLRGGLRDLSSVDHYSFFALDLDDRPDARAKVYVSQAGATRADAQRAAAVSRGGDPAEVARFCLAAAGSDGPYTGRPLVSSYTFLSGDGAEPSGYSLYVPVRDYVTDDLEALNRTRDLSTRYGVPARAVDAAVSAVLGRDLRDGPGLIAHLSLRTGPPRPGMTVYLSAESYAMITRGRSVGAA</sequence>
<dbReference type="RefSeq" id="WP_189213822.1">
    <property type="nucleotide sequence ID" value="NZ_BMRB01000008.1"/>
</dbReference>
<organism evidence="2 3">
    <name type="scientific">Actinokineospora fastidiosa</name>
    <dbReference type="NCBI Taxonomy" id="1816"/>
    <lineage>
        <taxon>Bacteria</taxon>
        <taxon>Bacillati</taxon>
        <taxon>Actinomycetota</taxon>
        <taxon>Actinomycetes</taxon>
        <taxon>Pseudonocardiales</taxon>
        <taxon>Pseudonocardiaceae</taxon>
        <taxon>Actinokineospora</taxon>
    </lineage>
</organism>
<name>A0A918LID4_9PSEU</name>
<proteinExistence type="predicted"/>
<dbReference type="SFLD" id="SFLDG01162">
    <property type="entry name" value="I"/>
    <property type="match status" value="1"/>
</dbReference>
<dbReference type="Pfam" id="PF11991">
    <property type="entry name" value="Trp_DMAT"/>
    <property type="match status" value="1"/>
</dbReference>
<evidence type="ECO:0000313" key="3">
    <source>
        <dbReference type="Proteomes" id="UP000660680"/>
    </source>
</evidence>
<evidence type="ECO:0000313" key="2">
    <source>
        <dbReference type="EMBL" id="GGS55770.1"/>
    </source>
</evidence>